<keyword evidence="1" id="KW-0812">Transmembrane</keyword>
<evidence type="ECO:0000256" key="1">
    <source>
        <dbReference type="SAM" id="Phobius"/>
    </source>
</evidence>
<accession>T0QHL4</accession>
<dbReference type="Proteomes" id="UP000030762">
    <property type="component" value="Unassembled WGS sequence"/>
</dbReference>
<feature type="transmembrane region" description="Helical" evidence="1">
    <location>
        <begin position="6"/>
        <end position="26"/>
    </location>
</feature>
<sequence length="375" mass="41315">MGVPLLQDAAPALAVAVVSLVLYVGFRAPSVRVLFFSAMAYIKGVPIVWIDAPALAAKALKASSSKGIFLERILSEPAWLPVISLESVDDPLWSSMKNNLTLLLKALPSASALESITARITDTYLAEHEILDSNSVVYITVAAFYEWIFAKAFPDDANFVCDSTWEWRKELALKGKANVALKQRVVDWIIGEVKATPAIYNLFGAKWEEPAYFSLLLQPFFLSPAINVSDVAVTMGSLVHCHGLVDESISDLINKALDMAHPFVIVERFLEHGLAADDVTIAPGTHVFIPMDIMTSDNTIRFGAGARKCPGQHQGMALMLGLFQRHVLLSPKFQPALHHKYSGRDQDGQETLPELLYQVALIVSVFWTALKHRFL</sequence>
<dbReference type="GO" id="GO:0004497">
    <property type="term" value="F:monooxygenase activity"/>
    <property type="evidence" value="ECO:0007669"/>
    <property type="project" value="InterPro"/>
</dbReference>
<keyword evidence="3" id="KW-1185">Reference proteome</keyword>
<dbReference type="GeneID" id="19949170"/>
<protein>
    <recommendedName>
        <fullName evidence="4">Cytochrome P450</fullName>
    </recommendedName>
</protein>
<dbReference type="OrthoDB" id="105136at2759"/>
<name>T0QHL4_SAPDV</name>
<evidence type="ECO:0008006" key="4">
    <source>
        <dbReference type="Google" id="ProtNLM"/>
    </source>
</evidence>
<evidence type="ECO:0000313" key="3">
    <source>
        <dbReference type="Proteomes" id="UP000030762"/>
    </source>
</evidence>
<dbReference type="VEuPathDB" id="FungiDB:SDRG_08443"/>
<gene>
    <name evidence="2" type="ORF">SDRG_08443</name>
</gene>
<dbReference type="GO" id="GO:0005506">
    <property type="term" value="F:iron ion binding"/>
    <property type="evidence" value="ECO:0007669"/>
    <property type="project" value="InterPro"/>
</dbReference>
<organism evidence="2 3">
    <name type="scientific">Saprolegnia diclina (strain VS20)</name>
    <dbReference type="NCBI Taxonomy" id="1156394"/>
    <lineage>
        <taxon>Eukaryota</taxon>
        <taxon>Sar</taxon>
        <taxon>Stramenopiles</taxon>
        <taxon>Oomycota</taxon>
        <taxon>Saprolegniomycetes</taxon>
        <taxon>Saprolegniales</taxon>
        <taxon>Saprolegniaceae</taxon>
        <taxon>Saprolegnia</taxon>
    </lineage>
</organism>
<dbReference type="InterPro" id="IPR036396">
    <property type="entry name" value="Cyt_P450_sf"/>
</dbReference>
<evidence type="ECO:0000313" key="2">
    <source>
        <dbReference type="EMBL" id="EQC34241.1"/>
    </source>
</evidence>
<dbReference type="PROSITE" id="PS00086">
    <property type="entry name" value="CYTOCHROME_P450"/>
    <property type="match status" value="1"/>
</dbReference>
<dbReference type="AlphaFoldDB" id="T0QHL4"/>
<dbReference type="eggNOG" id="ENOG502S137">
    <property type="taxonomic scope" value="Eukaryota"/>
</dbReference>
<dbReference type="InParanoid" id="T0QHL4"/>
<keyword evidence="1" id="KW-0472">Membrane</keyword>
<dbReference type="RefSeq" id="XP_008612553.1">
    <property type="nucleotide sequence ID" value="XM_008614331.1"/>
</dbReference>
<dbReference type="GO" id="GO:0016705">
    <property type="term" value="F:oxidoreductase activity, acting on paired donors, with incorporation or reduction of molecular oxygen"/>
    <property type="evidence" value="ECO:0007669"/>
    <property type="project" value="InterPro"/>
</dbReference>
<dbReference type="EMBL" id="JH767156">
    <property type="protein sequence ID" value="EQC34241.1"/>
    <property type="molecule type" value="Genomic_DNA"/>
</dbReference>
<proteinExistence type="predicted"/>
<feature type="transmembrane region" description="Helical" evidence="1">
    <location>
        <begin position="33"/>
        <end position="50"/>
    </location>
</feature>
<dbReference type="OMA" id="PMDIMTS"/>
<dbReference type="SUPFAM" id="SSF48264">
    <property type="entry name" value="Cytochrome P450"/>
    <property type="match status" value="1"/>
</dbReference>
<keyword evidence="1" id="KW-1133">Transmembrane helix</keyword>
<dbReference type="InterPro" id="IPR017972">
    <property type="entry name" value="Cyt_P450_CS"/>
</dbReference>
<dbReference type="GO" id="GO:0020037">
    <property type="term" value="F:heme binding"/>
    <property type="evidence" value="ECO:0007669"/>
    <property type="project" value="InterPro"/>
</dbReference>
<reference evidence="2 3" key="1">
    <citation type="submission" date="2012-04" db="EMBL/GenBank/DDBJ databases">
        <title>The Genome Sequence of Saprolegnia declina VS20.</title>
        <authorList>
            <consortium name="The Broad Institute Genome Sequencing Platform"/>
            <person name="Russ C."/>
            <person name="Nusbaum C."/>
            <person name="Tyler B."/>
            <person name="van West P."/>
            <person name="Dieguez-Uribeondo J."/>
            <person name="de Bruijn I."/>
            <person name="Tripathy S."/>
            <person name="Jiang R."/>
            <person name="Young S.K."/>
            <person name="Zeng Q."/>
            <person name="Gargeya S."/>
            <person name="Fitzgerald M."/>
            <person name="Haas B."/>
            <person name="Abouelleil A."/>
            <person name="Alvarado L."/>
            <person name="Arachchi H.M."/>
            <person name="Berlin A."/>
            <person name="Chapman S.B."/>
            <person name="Goldberg J."/>
            <person name="Griggs A."/>
            <person name="Gujja S."/>
            <person name="Hansen M."/>
            <person name="Howarth C."/>
            <person name="Imamovic A."/>
            <person name="Larimer J."/>
            <person name="McCowen C."/>
            <person name="Montmayeur A."/>
            <person name="Murphy C."/>
            <person name="Neiman D."/>
            <person name="Pearson M."/>
            <person name="Priest M."/>
            <person name="Roberts A."/>
            <person name="Saif S."/>
            <person name="Shea T."/>
            <person name="Sisk P."/>
            <person name="Sykes S."/>
            <person name="Wortman J."/>
            <person name="Nusbaum C."/>
            <person name="Birren B."/>
        </authorList>
    </citation>
    <scope>NUCLEOTIDE SEQUENCE [LARGE SCALE GENOMIC DNA]</scope>
    <source>
        <strain evidence="2 3">VS20</strain>
    </source>
</reference>